<evidence type="ECO:0000256" key="4">
    <source>
        <dbReference type="ARBA" id="ARBA00023098"/>
    </source>
</evidence>
<gene>
    <name evidence="6" type="ORF">AUR64_02030</name>
</gene>
<dbReference type="InterPro" id="IPR001451">
    <property type="entry name" value="Hexapep"/>
</dbReference>
<evidence type="ECO:0000256" key="3">
    <source>
        <dbReference type="ARBA" id="ARBA00022679"/>
    </source>
</evidence>
<evidence type="ECO:0000313" key="6">
    <source>
        <dbReference type="EMBL" id="KTG07831.1"/>
    </source>
</evidence>
<dbReference type="SUPFAM" id="SSF51161">
    <property type="entry name" value="Trimeric LpxA-like enzymes"/>
    <property type="match status" value="1"/>
</dbReference>
<keyword evidence="2" id="KW-0441">Lipid A biosynthesis</keyword>
<dbReference type="Gene3D" id="2.160.10.10">
    <property type="entry name" value="Hexapeptide repeat proteins"/>
    <property type="match status" value="1"/>
</dbReference>
<dbReference type="GO" id="GO:0016410">
    <property type="term" value="F:N-acyltransferase activity"/>
    <property type="evidence" value="ECO:0007669"/>
    <property type="project" value="InterPro"/>
</dbReference>
<evidence type="ECO:0008006" key="8">
    <source>
        <dbReference type="Google" id="ProtNLM"/>
    </source>
</evidence>
<dbReference type="Gene3D" id="3.40.1390.10">
    <property type="entry name" value="MurE/MurF, N-terminal domain"/>
    <property type="match status" value="1"/>
</dbReference>
<comment type="caution">
    <text evidence="6">The sequence shown here is derived from an EMBL/GenBank/DDBJ whole genome shotgun (WGS) entry which is preliminary data.</text>
</comment>
<protein>
    <recommendedName>
        <fullName evidence="8">UDP-3-O-(3-hydroxymyristoyl) glucosamine N-acyltransferase</fullName>
    </recommendedName>
</protein>
<keyword evidence="1" id="KW-0444">Lipid biosynthesis</keyword>
<dbReference type="OrthoDB" id="30669at2157"/>
<keyword evidence="7" id="KW-1185">Reference proteome</keyword>
<keyword evidence="4" id="KW-0443">Lipid metabolism</keyword>
<dbReference type="PANTHER" id="PTHR43378:SF2">
    <property type="entry name" value="UDP-3-O-ACYLGLUCOSAMINE N-ACYLTRANSFERASE 1, MITOCHONDRIAL-RELATED"/>
    <property type="match status" value="1"/>
</dbReference>
<dbReference type="AlphaFoldDB" id="A0A0W1R3C8"/>
<sequence length="274" mass="28607">MTTELRASDIASFLGATLDGDDVLVTGVESLYDATADDFAFSRYDSPEKLARSNAGLLVCPESTPELERPVIRHSDPKLGFVKVVREFFADPIAETTIHPSAVVEDGAELGERCYIGAQAYVGDAVTLGDECKIHAGTTLGEPGFGFTRDESDRPLRQPHLGAVVVGDNVEIGANSSVDRAAFSETVIGDGSVLSAQVHIAHQVVVGENVSMAYGVGVSGSTEIGDRVVVHPHVAVAGHLSIGDDAELGIGSTVLDDVDAGTTVVGSPARPIRR</sequence>
<evidence type="ECO:0000256" key="1">
    <source>
        <dbReference type="ARBA" id="ARBA00022516"/>
    </source>
</evidence>
<dbReference type="InterPro" id="IPR011004">
    <property type="entry name" value="Trimer_LpxA-like_sf"/>
</dbReference>
<evidence type="ECO:0000313" key="7">
    <source>
        <dbReference type="Proteomes" id="UP000054387"/>
    </source>
</evidence>
<evidence type="ECO:0000256" key="5">
    <source>
        <dbReference type="ARBA" id="ARBA00023315"/>
    </source>
</evidence>
<reference evidence="6 7" key="1">
    <citation type="submission" date="2015-12" db="EMBL/GenBank/DDBJ databases">
        <title>Haloprofundus marisrubri gen. nov., sp. nov., an extremely halophilic archaeon isolated from the Discovery deep brine-seawater interface in the Red Sea.</title>
        <authorList>
            <person name="Zhang G."/>
            <person name="Stingl U."/>
            <person name="Rashid M."/>
        </authorList>
    </citation>
    <scope>NUCLEOTIDE SEQUENCE [LARGE SCALE GENOMIC DNA]</scope>
    <source>
        <strain evidence="6 7">SB9</strain>
    </source>
</reference>
<dbReference type="InterPro" id="IPR007691">
    <property type="entry name" value="LpxD"/>
</dbReference>
<keyword evidence="3" id="KW-0808">Transferase</keyword>
<accession>A0A0W1R3C8</accession>
<proteinExistence type="predicted"/>
<dbReference type="Pfam" id="PF00132">
    <property type="entry name" value="Hexapep"/>
    <property type="match status" value="2"/>
</dbReference>
<keyword evidence="5" id="KW-0012">Acyltransferase</keyword>
<name>A0A0W1R3C8_9EURY</name>
<dbReference type="Proteomes" id="UP000054387">
    <property type="component" value="Unassembled WGS sequence"/>
</dbReference>
<dbReference type="GO" id="GO:0009245">
    <property type="term" value="P:lipid A biosynthetic process"/>
    <property type="evidence" value="ECO:0007669"/>
    <property type="project" value="UniProtKB-KW"/>
</dbReference>
<organism evidence="6 7">
    <name type="scientific">Haloprofundus marisrubri</name>
    <dbReference type="NCBI Taxonomy" id="1514971"/>
    <lineage>
        <taxon>Archaea</taxon>
        <taxon>Methanobacteriati</taxon>
        <taxon>Methanobacteriota</taxon>
        <taxon>Stenosarchaea group</taxon>
        <taxon>Halobacteria</taxon>
        <taxon>Halobacteriales</taxon>
        <taxon>Haloferacaceae</taxon>
        <taxon>Haloprofundus</taxon>
    </lineage>
</organism>
<dbReference type="CDD" id="cd03352">
    <property type="entry name" value="LbH_LpxD"/>
    <property type="match status" value="1"/>
</dbReference>
<dbReference type="EMBL" id="LOPU01000038">
    <property type="protein sequence ID" value="KTG07831.1"/>
    <property type="molecule type" value="Genomic_DNA"/>
</dbReference>
<dbReference type="RefSeq" id="WP_058583471.1">
    <property type="nucleotide sequence ID" value="NZ_LOPU01000038.1"/>
</dbReference>
<dbReference type="GO" id="GO:0016020">
    <property type="term" value="C:membrane"/>
    <property type="evidence" value="ECO:0007669"/>
    <property type="project" value="GOC"/>
</dbReference>
<evidence type="ECO:0000256" key="2">
    <source>
        <dbReference type="ARBA" id="ARBA00022556"/>
    </source>
</evidence>
<dbReference type="STRING" id="1514971.AUR64_02030"/>
<dbReference type="PANTHER" id="PTHR43378">
    <property type="entry name" value="UDP-3-O-ACYLGLUCOSAMINE N-ACYLTRANSFERASE"/>
    <property type="match status" value="1"/>
</dbReference>